<keyword evidence="3" id="KW-0479">Metal-binding</keyword>
<dbReference type="PANTHER" id="PTHR46600:SF1">
    <property type="entry name" value="THAP DOMAIN-CONTAINING PROTEIN 1"/>
    <property type="match status" value="1"/>
</dbReference>
<evidence type="ECO:0000259" key="14">
    <source>
        <dbReference type="PROSITE" id="PS50950"/>
    </source>
</evidence>
<gene>
    <name evidence="15" type="ORF">RRG08_013479</name>
</gene>
<evidence type="ECO:0000256" key="12">
    <source>
        <dbReference type="PROSITE-ProRule" id="PRU00309"/>
    </source>
</evidence>
<evidence type="ECO:0000313" key="15">
    <source>
        <dbReference type="EMBL" id="KAK3777277.1"/>
    </source>
</evidence>
<proteinExistence type="inferred from homology"/>
<evidence type="ECO:0000313" key="16">
    <source>
        <dbReference type="Proteomes" id="UP001283361"/>
    </source>
</evidence>
<keyword evidence="7 13" id="KW-0175">Coiled coil</keyword>
<dbReference type="PANTHER" id="PTHR46600">
    <property type="entry name" value="THAP DOMAIN-CONTAINING"/>
    <property type="match status" value="1"/>
</dbReference>
<dbReference type="Proteomes" id="UP001283361">
    <property type="component" value="Unassembled WGS sequence"/>
</dbReference>
<protein>
    <recommendedName>
        <fullName evidence="14">THAP-type domain-containing protein</fullName>
    </recommendedName>
</protein>
<keyword evidence="6" id="KW-0805">Transcription regulation</keyword>
<dbReference type="AlphaFoldDB" id="A0AAE0ZXV3"/>
<dbReference type="EMBL" id="JAWDGP010003103">
    <property type="protein sequence ID" value="KAK3777277.1"/>
    <property type="molecule type" value="Genomic_DNA"/>
</dbReference>
<evidence type="ECO:0000256" key="6">
    <source>
        <dbReference type="ARBA" id="ARBA00023015"/>
    </source>
</evidence>
<dbReference type="SMART" id="SM00692">
    <property type="entry name" value="DM3"/>
    <property type="match status" value="2"/>
</dbReference>
<keyword evidence="10" id="KW-0539">Nucleus</keyword>
<keyword evidence="5" id="KW-0862">Zinc</keyword>
<dbReference type="GO" id="GO:0005654">
    <property type="term" value="C:nucleoplasm"/>
    <property type="evidence" value="ECO:0007669"/>
    <property type="project" value="UniProtKB-SubCell"/>
</dbReference>
<dbReference type="Pfam" id="PF05485">
    <property type="entry name" value="THAP"/>
    <property type="match status" value="2"/>
</dbReference>
<evidence type="ECO:0000256" key="5">
    <source>
        <dbReference type="ARBA" id="ARBA00022833"/>
    </source>
</evidence>
<comment type="caution">
    <text evidence="15">The sequence shown here is derived from an EMBL/GenBank/DDBJ whole genome shotgun (WGS) entry which is preliminary data.</text>
</comment>
<organism evidence="15 16">
    <name type="scientific">Elysia crispata</name>
    <name type="common">lettuce slug</name>
    <dbReference type="NCBI Taxonomy" id="231223"/>
    <lineage>
        <taxon>Eukaryota</taxon>
        <taxon>Metazoa</taxon>
        <taxon>Spiralia</taxon>
        <taxon>Lophotrochozoa</taxon>
        <taxon>Mollusca</taxon>
        <taxon>Gastropoda</taxon>
        <taxon>Heterobranchia</taxon>
        <taxon>Euthyneura</taxon>
        <taxon>Panpulmonata</taxon>
        <taxon>Sacoglossa</taxon>
        <taxon>Placobranchoidea</taxon>
        <taxon>Plakobranchidae</taxon>
        <taxon>Elysia</taxon>
    </lineage>
</organism>
<evidence type="ECO:0000256" key="1">
    <source>
        <dbReference type="ARBA" id="ARBA00004642"/>
    </source>
</evidence>
<evidence type="ECO:0000256" key="10">
    <source>
        <dbReference type="ARBA" id="ARBA00023242"/>
    </source>
</evidence>
<evidence type="ECO:0000256" key="11">
    <source>
        <dbReference type="ARBA" id="ARBA00023306"/>
    </source>
</evidence>
<dbReference type="GO" id="GO:0043565">
    <property type="term" value="F:sequence-specific DNA binding"/>
    <property type="evidence" value="ECO:0007669"/>
    <property type="project" value="InterPro"/>
</dbReference>
<dbReference type="InterPro" id="IPR026516">
    <property type="entry name" value="THAP1/10"/>
</dbReference>
<accession>A0AAE0ZXV3</accession>
<dbReference type="InterPro" id="IPR006612">
    <property type="entry name" value="THAP_Znf"/>
</dbReference>
<comment type="subcellular location">
    <subcellularLocation>
        <location evidence="1">Nucleus</location>
        <location evidence="1">Nucleoplasm</location>
    </subcellularLocation>
</comment>
<name>A0AAE0ZXV3_9GAST</name>
<feature type="coiled-coil region" evidence="13">
    <location>
        <begin position="312"/>
        <end position="346"/>
    </location>
</feature>
<keyword evidence="11" id="KW-0131">Cell cycle</keyword>
<reference evidence="15" key="1">
    <citation type="journal article" date="2023" name="G3 (Bethesda)">
        <title>A reference genome for the long-term kleptoplast-retaining sea slug Elysia crispata morphotype clarki.</title>
        <authorList>
            <person name="Eastman K.E."/>
            <person name="Pendleton A.L."/>
            <person name="Shaikh M.A."/>
            <person name="Suttiyut T."/>
            <person name="Ogas R."/>
            <person name="Tomko P."/>
            <person name="Gavelis G."/>
            <person name="Widhalm J.R."/>
            <person name="Wisecaver J.H."/>
        </authorList>
    </citation>
    <scope>NUCLEOTIDE SEQUENCE</scope>
    <source>
        <strain evidence="15">ECLA1</strain>
    </source>
</reference>
<evidence type="ECO:0000256" key="3">
    <source>
        <dbReference type="ARBA" id="ARBA00022723"/>
    </source>
</evidence>
<dbReference type="PROSITE" id="PS50950">
    <property type="entry name" value="ZF_THAP"/>
    <property type="match status" value="2"/>
</dbReference>
<keyword evidence="9" id="KW-0804">Transcription</keyword>
<evidence type="ECO:0000256" key="2">
    <source>
        <dbReference type="ARBA" id="ARBA00006177"/>
    </source>
</evidence>
<keyword evidence="4 12" id="KW-0863">Zinc-finger</keyword>
<evidence type="ECO:0000256" key="7">
    <source>
        <dbReference type="ARBA" id="ARBA00023054"/>
    </source>
</evidence>
<sequence>MTWDCCVFNCPNRRSSKNRKDLDSPTQDELQPKIKLKLHVFPLKDVYRLEKWVKVLLPYVKKGEDWRVTKDTRVCSQHFLVRDYHSGSDLRSLRDDAVPSVFMVDKIADIPEYTSEDSPLWMRIVEKCIYFPHQDSENPSEGHMNPLRIKACRSGRYRCRALGCTSMSPERDVYGTKLWDADLSFHKIPYRLDIFKKWVEAVGRRDIQPSASWYLCSRHFTPDCFNMYNGQAKRLKPSSVPTLFWLPPPELLHCVEPSAPYLQPRVVLQRVDEPEPPVKPVRPQIAELPVYIAPREAIMEATMHDHMYIKVEEDPEEEVARLKTLLEELKDKVMSTSQRVKSLKISVSALKYQYQLEKESLTDNGQAR</sequence>
<evidence type="ECO:0000256" key="8">
    <source>
        <dbReference type="ARBA" id="ARBA00023125"/>
    </source>
</evidence>
<dbReference type="GO" id="GO:0008270">
    <property type="term" value="F:zinc ion binding"/>
    <property type="evidence" value="ECO:0007669"/>
    <property type="project" value="UniProtKB-KW"/>
</dbReference>
<comment type="similarity">
    <text evidence="2">Belongs to the THAP1 family.</text>
</comment>
<dbReference type="SUPFAM" id="SSF57716">
    <property type="entry name" value="Glucocorticoid receptor-like (DNA-binding domain)"/>
    <property type="match status" value="2"/>
</dbReference>
<evidence type="ECO:0000256" key="4">
    <source>
        <dbReference type="ARBA" id="ARBA00022771"/>
    </source>
</evidence>
<feature type="domain" description="THAP-type" evidence="14">
    <location>
        <begin position="155"/>
        <end position="244"/>
    </location>
</feature>
<evidence type="ECO:0000256" key="13">
    <source>
        <dbReference type="SAM" id="Coils"/>
    </source>
</evidence>
<keyword evidence="8 12" id="KW-0238">DNA-binding</keyword>
<keyword evidence="16" id="KW-1185">Reference proteome</keyword>
<evidence type="ECO:0000256" key="9">
    <source>
        <dbReference type="ARBA" id="ARBA00023163"/>
    </source>
</evidence>
<feature type="domain" description="THAP-type" evidence="14">
    <location>
        <begin position="1"/>
        <end position="102"/>
    </location>
</feature>
<dbReference type="SMART" id="SM00980">
    <property type="entry name" value="THAP"/>
    <property type="match status" value="2"/>
</dbReference>